<feature type="repeat" description="ANK" evidence="3">
    <location>
        <begin position="687"/>
        <end position="715"/>
    </location>
</feature>
<dbReference type="OrthoDB" id="539213at2759"/>
<dbReference type="PROSITE" id="PS50297">
    <property type="entry name" value="ANK_REP_REGION"/>
    <property type="match status" value="4"/>
</dbReference>
<accession>A0A7H8RJ92</accession>
<dbReference type="PROSITE" id="PS50088">
    <property type="entry name" value="ANK_REPEAT"/>
    <property type="match status" value="4"/>
</dbReference>
<dbReference type="PANTHER" id="PTHR24198">
    <property type="entry name" value="ANKYRIN REPEAT AND PROTEIN KINASE DOMAIN-CONTAINING PROTEIN"/>
    <property type="match status" value="1"/>
</dbReference>
<feature type="region of interest" description="Disordered" evidence="5">
    <location>
        <begin position="616"/>
        <end position="644"/>
    </location>
</feature>
<feature type="compositionally biased region" description="Basic and acidic residues" evidence="5">
    <location>
        <begin position="1144"/>
        <end position="1155"/>
    </location>
</feature>
<protein>
    <recommendedName>
        <fullName evidence="8">Ankyrin repeat protein</fullName>
    </recommendedName>
</protein>
<name>A0A7H8RJ92_TALRU</name>
<organism evidence="6 7">
    <name type="scientific">Talaromyces rugulosus</name>
    <name type="common">Penicillium rugulosum</name>
    <dbReference type="NCBI Taxonomy" id="121627"/>
    <lineage>
        <taxon>Eukaryota</taxon>
        <taxon>Fungi</taxon>
        <taxon>Dikarya</taxon>
        <taxon>Ascomycota</taxon>
        <taxon>Pezizomycotina</taxon>
        <taxon>Eurotiomycetes</taxon>
        <taxon>Eurotiomycetidae</taxon>
        <taxon>Eurotiales</taxon>
        <taxon>Trichocomaceae</taxon>
        <taxon>Talaromyces</taxon>
        <taxon>Talaromyces sect. Islandici</taxon>
    </lineage>
</organism>
<keyword evidence="7" id="KW-1185">Reference proteome</keyword>
<evidence type="ECO:0000256" key="4">
    <source>
        <dbReference type="SAM" id="Coils"/>
    </source>
</evidence>
<keyword evidence="2 3" id="KW-0040">ANK repeat</keyword>
<evidence type="ECO:0000256" key="2">
    <source>
        <dbReference type="ARBA" id="ARBA00023043"/>
    </source>
</evidence>
<dbReference type="InterPro" id="IPR002110">
    <property type="entry name" value="Ankyrin_rpt"/>
</dbReference>
<dbReference type="Pfam" id="PF12796">
    <property type="entry name" value="Ank_2"/>
    <property type="match status" value="2"/>
</dbReference>
<feature type="compositionally biased region" description="Acidic residues" evidence="5">
    <location>
        <begin position="1160"/>
        <end position="1174"/>
    </location>
</feature>
<dbReference type="EMBL" id="CP055903">
    <property type="protein sequence ID" value="QKX64713.1"/>
    <property type="molecule type" value="Genomic_DNA"/>
</dbReference>
<evidence type="ECO:0000256" key="1">
    <source>
        <dbReference type="ARBA" id="ARBA00022737"/>
    </source>
</evidence>
<dbReference type="RefSeq" id="XP_035350886.1">
    <property type="nucleotide sequence ID" value="XM_035494993.1"/>
</dbReference>
<feature type="repeat" description="ANK" evidence="3">
    <location>
        <begin position="1447"/>
        <end position="1479"/>
    </location>
</feature>
<gene>
    <name evidence="6" type="ORF">TRUGW13939_11889</name>
</gene>
<dbReference type="Gene3D" id="1.25.40.20">
    <property type="entry name" value="Ankyrin repeat-containing domain"/>
    <property type="match status" value="3"/>
</dbReference>
<proteinExistence type="predicted"/>
<feature type="coiled-coil region" evidence="4">
    <location>
        <begin position="977"/>
        <end position="1020"/>
    </location>
</feature>
<dbReference type="Pfam" id="PF00023">
    <property type="entry name" value="Ank"/>
    <property type="match status" value="1"/>
</dbReference>
<evidence type="ECO:0000313" key="7">
    <source>
        <dbReference type="Proteomes" id="UP000509510"/>
    </source>
</evidence>
<dbReference type="PANTHER" id="PTHR24198:SF165">
    <property type="entry name" value="ANKYRIN REPEAT-CONTAINING PROTEIN-RELATED"/>
    <property type="match status" value="1"/>
</dbReference>
<evidence type="ECO:0000313" key="6">
    <source>
        <dbReference type="EMBL" id="QKX64713.1"/>
    </source>
</evidence>
<keyword evidence="1" id="KW-0677">Repeat</keyword>
<dbReference type="PRINTS" id="PR01415">
    <property type="entry name" value="ANKYRIN"/>
</dbReference>
<dbReference type="KEGG" id="trg:TRUGW13939_11889"/>
<sequence>MAAEFALPAIPAKHSQFLDYVRSHPEKPIVDLVQPYNEFDAVLRKIYAQQPSKLAVADDFVNVVPVFDDSGSADIRVRARDISSESNEVKERYLLTLKDEDRRPNGSPAVVTSFKEYQQNFNIFCESSLSDMDWSNVVAAGSAVATSLLPVPKEHANSKRGLRHFYHEQFAPASDVDLFLYGLTEEQAIEKIKQIETKIKDSILAETTTVRTKNAITIASQYPTRHVQIVLRIYKSIAEILTGFDVDCSCVAYDGNQVYMAPRGIGAYITQVNQIDLSRRSPSYENRLSKYSHRGFEVFWPHLDRSRIDPTVYERSFTRTMGLARLLVLEKLPKVADREEYLIKRRTERGRPTPNPYFRGAGKLRGNIKNDWDDEVPDWLEGDEVSDYHTFTVPYGEKFHARKIEKLLYTKDLLLNAEWNKPKDRTVNLHRHPAFFGRFSDVIHDCCGYCPEATTAEDNEVAEVEDKIYVKGDITFLKDNPGRQEIGSFNPITETDWTDMAYVGNTEGLCQAIVDHDAEEVKEWLSQDGSDPNRRDYTGRTPLHLATMTSTPEIVQYLVDHGARLISRLTDGRTALHLAAARGDVDIIRILLNKSEENEEEEAQKRLVLKKTNSNEIKRENDNDSDDADMLSNSSSESLGGDNTSYATGSFVNVKKGSEDSKDGVIPDDGNELEPNIYDVNVLAWDNHTSPLHLAIINGHIAAVEELVSSFGADVLLPIKLLNDHDQSPRAAILTLVLALRLPIEQAKLMTAKLLQLGASPAQADLSQNTALLYFSAFKEYIDGLDIFLQHDQPSVQRALDFISLTGYAGSVKSPLKTAIQQRNVVGALKLLEAGAKPEIRYEDYIKQAKITAPNVLNRSPESNQNNFSTNVEQPIIVAAQTQQPSVAIELLASGVDVNTLSTAGYSSLIYDHWNGNGTTLLDCVQERLTHLRRYKGETVERNPPISLHPEDSTYLKEFSEGTYQMWTGSRSLRAERAKDKATKEDFERQLKAAESRKGLQEKMDVVNDLADEYQTLETMLMEKGAKKFVELYPQKIKLPQIPTSYNHQPTKPQPFKVSFTFKTPDLTETKKDGYVQLFEAAWNGDLNTIKSMTLDMWGPEKQFFPLEICVTDRDDLSPFNIAILRGHIGLAGSIMSISKAQYKPKEEETEERFTLDTGSDYDSDSDSGGDDSSNEIRVRRHIIDDRFTIENVGEIKTQVESKVPPLNILNQTCPAHAFIEKEKLQGEHPQGVVEYAICKDDPKLLKFLLELGKQLSANSSHDTDHSIYSIPEKTFLMAMRLSRLDCLKELIRRVGTGIPLDKLVERSGVVAKEKPIYYQGLSVHGEKRADWAAESRGVVITQPQDRHPPLLLAAYQGNLETVEWFLGTAPGRHYEEFVQTNKHEKRVEKLAQTAGGVVHSITNWFTSRRDLVLHCAIMSNPTDESIRLVRYLVGQMPHCISVKSVQGYTPLALAFYLHRVEFAKILIQAGADQTTRDQHGRNLLHLLFFKTPESLKHVENFQQMLDLVDPLLVPSMLVERSSLHPGSVTPFSQWINSQWLRNFSSRYHHVNEEPKAKLAIVRKILDFAQGTGQKHLEALNGAGNSVVHDAVRFQVPKTLGLILEYRPDLIHLENATGATPKEIAETAWVHDVTKDPPSLDTNRYKYNYHSRPQCVVCRSPESFVEENLEAKDEKLPSQGVYEVCRDWACKERTSKKRKLVTLFDANEVAKRLAAQNTWKTNWDGGRGLQNATDKEMDEVLAWLNSTRVD</sequence>
<feature type="compositionally biased region" description="Polar residues" evidence="5">
    <location>
        <begin position="631"/>
        <end position="644"/>
    </location>
</feature>
<evidence type="ECO:0008006" key="8">
    <source>
        <dbReference type="Google" id="ProtNLM"/>
    </source>
</evidence>
<keyword evidence="4" id="KW-0175">Coiled coil</keyword>
<dbReference type="InterPro" id="IPR036770">
    <property type="entry name" value="Ankyrin_rpt-contain_sf"/>
</dbReference>
<evidence type="ECO:0000256" key="3">
    <source>
        <dbReference type="PROSITE-ProRule" id="PRU00023"/>
    </source>
</evidence>
<dbReference type="SUPFAM" id="SSF48403">
    <property type="entry name" value="Ankyrin repeat"/>
    <property type="match status" value="3"/>
</dbReference>
<reference evidence="7" key="1">
    <citation type="submission" date="2020-06" db="EMBL/GenBank/DDBJ databases">
        <title>A chromosome-scale genome assembly of Talaromyces rugulosus W13939.</title>
        <authorList>
            <person name="Wang B."/>
            <person name="Guo L."/>
            <person name="Ye K."/>
            <person name="Wang L."/>
        </authorList>
    </citation>
    <scope>NUCLEOTIDE SEQUENCE [LARGE SCALE GENOMIC DNA]</scope>
    <source>
        <strain evidence="7">W13939</strain>
    </source>
</reference>
<evidence type="ECO:0000256" key="5">
    <source>
        <dbReference type="SAM" id="MobiDB-lite"/>
    </source>
</evidence>
<dbReference type="GeneID" id="55999365"/>
<feature type="region of interest" description="Disordered" evidence="5">
    <location>
        <begin position="1142"/>
        <end position="1176"/>
    </location>
</feature>
<feature type="repeat" description="ANK" evidence="3">
    <location>
        <begin position="538"/>
        <end position="570"/>
    </location>
</feature>
<feature type="repeat" description="ANK" evidence="3">
    <location>
        <begin position="571"/>
        <end position="603"/>
    </location>
</feature>
<dbReference type="Proteomes" id="UP000509510">
    <property type="component" value="Chromosome VI"/>
</dbReference>
<dbReference type="SMART" id="SM00248">
    <property type="entry name" value="ANK"/>
    <property type="match status" value="12"/>
</dbReference>